<dbReference type="InterPro" id="IPR026262">
    <property type="entry name" value="DinJ"/>
</dbReference>
<keyword evidence="4" id="KW-1185">Reference proteome</keyword>
<dbReference type="NCBIfam" id="TIGR02384">
    <property type="entry name" value="RelB_DinJ"/>
    <property type="match status" value="1"/>
</dbReference>
<dbReference type="Pfam" id="PF04221">
    <property type="entry name" value="RelB"/>
    <property type="match status" value="1"/>
</dbReference>
<reference evidence="3 4" key="1">
    <citation type="submission" date="2021-03" db="EMBL/GenBank/DDBJ databases">
        <title>Enterococcal diversity collection.</title>
        <authorList>
            <person name="Gilmore M.S."/>
            <person name="Schwartzman J."/>
            <person name="Van Tyne D."/>
            <person name="Martin M."/>
            <person name="Earl A.M."/>
            <person name="Manson A.L."/>
            <person name="Straub T."/>
            <person name="Salamzade R."/>
            <person name="Saavedra J."/>
            <person name="Lebreton F."/>
            <person name="Prichula J."/>
            <person name="Schaufler K."/>
            <person name="Gaca A."/>
            <person name="Sgardioli B."/>
            <person name="Wagenaar J."/>
            <person name="Strong T."/>
        </authorList>
    </citation>
    <scope>NUCLEOTIDE SEQUENCE [LARGE SCALE GENOMIC DNA]</scope>
    <source>
        <strain evidence="3 4">669A</strain>
    </source>
</reference>
<gene>
    <name evidence="3" type="ORF">JZO70_12510</name>
</gene>
<dbReference type="Gene3D" id="1.10.1220.10">
    <property type="entry name" value="Met repressor-like"/>
    <property type="match status" value="1"/>
</dbReference>
<dbReference type="PANTHER" id="PTHR38781">
    <property type="entry name" value="ANTITOXIN DINJ-RELATED"/>
    <property type="match status" value="1"/>
</dbReference>
<accession>A0ABS3LD22</accession>
<keyword evidence="2" id="KW-1277">Toxin-antitoxin system</keyword>
<sequence>MKLVQARIDDELAEKAESILSDLGLTRSEALTLFYQQIILNNGLPFEVRLSQKPNEETVAALNEDLRDSKVYASSQELWEDLKT</sequence>
<dbReference type="InterPro" id="IPR013321">
    <property type="entry name" value="Arc_rbn_hlx_hlx"/>
</dbReference>
<dbReference type="InterPro" id="IPR007337">
    <property type="entry name" value="RelB/DinJ"/>
</dbReference>
<proteinExistence type="inferred from homology"/>
<comment type="caution">
    <text evidence="3">The sequence shown here is derived from an EMBL/GenBank/DDBJ whole genome shotgun (WGS) entry which is preliminary data.</text>
</comment>
<name>A0ABS3LD22_9ENTE</name>
<evidence type="ECO:0000256" key="1">
    <source>
        <dbReference type="ARBA" id="ARBA00010562"/>
    </source>
</evidence>
<dbReference type="EMBL" id="JAFREM010000018">
    <property type="protein sequence ID" value="MBO1306990.1"/>
    <property type="molecule type" value="Genomic_DNA"/>
</dbReference>
<evidence type="ECO:0000313" key="3">
    <source>
        <dbReference type="EMBL" id="MBO1306990.1"/>
    </source>
</evidence>
<dbReference type="RefSeq" id="WP_207673905.1">
    <property type="nucleotide sequence ID" value="NZ_JAFREM010000018.1"/>
</dbReference>
<evidence type="ECO:0000256" key="2">
    <source>
        <dbReference type="ARBA" id="ARBA00022649"/>
    </source>
</evidence>
<dbReference type="Proteomes" id="UP000664601">
    <property type="component" value="Unassembled WGS sequence"/>
</dbReference>
<protein>
    <submittedName>
        <fullName evidence="3">Type II toxin-antitoxin system RelB/DinJ family antitoxin</fullName>
    </submittedName>
</protein>
<comment type="similarity">
    <text evidence="1">Belongs to the RelB/DinJ antitoxin family.</text>
</comment>
<dbReference type="PIRSF" id="PIRSF003108">
    <property type="entry name" value="DinJ"/>
    <property type="match status" value="1"/>
</dbReference>
<organism evidence="3 4">
    <name type="scientific">Candidatus Enterococcus moelleringii</name>
    <dbReference type="NCBI Taxonomy" id="2815325"/>
    <lineage>
        <taxon>Bacteria</taxon>
        <taxon>Bacillati</taxon>
        <taxon>Bacillota</taxon>
        <taxon>Bacilli</taxon>
        <taxon>Lactobacillales</taxon>
        <taxon>Enterococcaceae</taxon>
        <taxon>Enterococcus</taxon>
    </lineage>
</organism>
<evidence type="ECO:0000313" key="4">
    <source>
        <dbReference type="Proteomes" id="UP000664601"/>
    </source>
</evidence>
<dbReference type="PANTHER" id="PTHR38781:SF1">
    <property type="entry name" value="ANTITOXIN DINJ-RELATED"/>
    <property type="match status" value="1"/>
</dbReference>